<evidence type="ECO:0000256" key="1">
    <source>
        <dbReference type="ARBA" id="ARBA00023002"/>
    </source>
</evidence>
<protein>
    <recommendedName>
        <fullName evidence="3">Ketoreductase domain-containing protein</fullName>
    </recommendedName>
</protein>
<reference evidence="4" key="1">
    <citation type="submission" date="2023-06" db="EMBL/GenBank/DDBJ databases">
        <title>Genome-scale phylogeny and comparative genomics of the fungal order Sordariales.</title>
        <authorList>
            <consortium name="Lawrence Berkeley National Laboratory"/>
            <person name="Hensen N."/>
            <person name="Bonometti L."/>
            <person name="Westerberg I."/>
            <person name="Brannstrom I.O."/>
            <person name="Guillou S."/>
            <person name="Cros-Aarteil S."/>
            <person name="Calhoun S."/>
            <person name="Haridas S."/>
            <person name="Kuo A."/>
            <person name="Mondo S."/>
            <person name="Pangilinan J."/>
            <person name="Riley R."/>
            <person name="Labutti K."/>
            <person name="Andreopoulos B."/>
            <person name="Lipzen A."/>
            <person name="Chen C."/>
            <person name="Yanf M."/>
            <person name="Daum C."/>
            <person name="Ng V."/>
            <person name="Clum A."/>
            <person name="Steindorff A."/>
            <person name="Ohm R."/>
            <person name="Martin F."/>
            <person name="Silar P."/>
            <person name="Natvig D."/>
            <person name="Lalanne C."/>
            <person name="Gautier V."/>
            <person name="Ament-Velasquez S.L."/>
            <person name="Kruys A."/>
            <person name="Hutchinson M.I."/>
            <person name="Powell A.J."/>
            <person name="Barry K."/>
            <person name="Miller A.N."/>
            <person name="Grigoriev I.V."/>
            <person name="Debuchy R."/>
            <person name="Gladieux P."/>
            <person name="Thoren M.H."/>
            <person name="Johannesson H."/>
        </authorList>
    </citation>
    <scope>NUCLEOTIDE SEQUENCE</scope>
    <source>
        <strain evidence="4">8032-3</strain>
    </source>
</reference>
<name>A0AAJ0BY17_9PEZI</name>
<dbReference type="PRINTS" id="PR00081">
    <property type="entry name" value="GDHRDH"/>
</dbReference>
<evidence type="ECO:0000313" key="5">
    <source>
        <dbReference type="Proteomes" id="UP001244011"/>
    </source>
</evidence>
<dbReference type="AlphaFoldDB" id="A0AAJ0BY17"/>
<dbReference type="PRINTS" id="PR00080">
    <property type="entry name" value="SDRFAMILY"/>
</dbReference>
<dbReference type="PANTHER" id="PTHR43976">
    <property type="entry name" value="SHORT CHAIN DEHYDROGENASE"/>
    <property type="match status" value="1"/>
</dbReference>
<dbReference type="EMBL" id="MU839016">
    <property type="protein sequence ID" value="KAK1765172.1"/>
    <property type="molecule type" value="Genomic_DNA"/>
</dbReference>
<organism evidence="4 5">
    <name type="scientific">Phialemonium atrogriseum</name>
    <dbReference type="NCBI Taxonomy" id="1093897"/>
    <lineage>
        <taxon>Eukaryota</taxon>
        <taxon>Fungi</taxon>
        <taxon>Dikarya</taxon>
        <taxon>Ascomycota</taxon>
        <taxon>Pezizomycotina</taxon>
        <taxon>Sordariomycetes</taxon>
        <taxon>Sordariomycetidae</taxon>
        <taxon>Cephalothecales</taxon>
        <taxon>Cephalothecaceae</taxon>
        <taxon>Phialemonium</taxon>
    </lineage>
</organism>
<comment type="caution">
    <text evidence="4">The sequence shown here is derived from an EMBL/GenBank/DDBJ whole genome shotgun (WGS) entry which is preliminary data.</text>
</comment>
<dbReference type="InterPro" id="IPR051911">
    <property type="entry name" value="SDR_oxidoreductase"/>
</dbReference>
<dbReference type="InterPro" id="IPR036291">
    <property type="entry name" value="NAD(P)-bd_dom_sf"/>
</dbReference>
<dbReference type="Proteomes" id="UP001244011">
    <property type="component" value="Unassembled WGS sequence"/>
</dbReference>
<feature type="domain" description="Ketoreductase" evidence="3">
    <location>
        <begin position="15"/>
        <end position="193"/>
    </location>
</feature>
<evidence type="ECO:0000256" key="2">
    <source>
        <dbReference type="RuleBase" id="RU000363"/>
    </source>
</evidence>
<dbReference type="SMART" id="SM00822">
    <property type="entry name" value="PKS_KR"/>
    <property type="match status" value="1"/>
</dbReference>
<dbReference type="PANTHER" id="PTHR43976:SF6">
    <property type="entry name" value="OXIDOREDUCTASE, PUTATIVE (AFU_ORTHOLOGUE AFUA_1G13950)-RELATED"/>
    <property type="match status" value="1"/>
</dbReference>
<dbReference type="InterPro" id="IPR002347">
    <property type="entry name" value="SDR_fam"/>
</dbReference>
<gene>
    <name evidence="4" type="ORF">QBC33DRAFT_593161</name>
</gene>
<evidence type="ECO:0000313" key="4">
    <source>
        <dbReference type="EMBL" id="KAK1765172.1"/>
    </source>
</evidence>
<dbReference type="Pfam" id="PF00106">
    <property type="entry name" value="adh_short"/>
    <property type="match status" value="1"/>
</dbReference>
<accession>A0AAJ0BY17</accession>
<dbReference type="GO" id="GO:0016491">
    <property type="term" value="F:oxidoreductase activity"/>
    <property type="evidence" value="ECO:0007669"/>
    <property type="project" value="UniProtKB-KW"/>
</dbReference>
<proteinExistence type="inferred from homology"/>
<evidence type="ECO:0000259" key="3">
    <source>
        <dbReference type="SMART" id="SM00822"/>
    </source>
</evidence>
<dbReference type="GeneID" id="85314897"/>
<comment type="similarity">
    <text evidence="2">Belongs to the short-chain dehydrogenases/reductases (SDR) family.</text>
</comment>
<sequence>MTSPTTSSPSPKKKLTWLITGCSSGFGLSLARIAQAVGHTVIATSRSPSRTPELVSEIESAVTGSRWLSLDVDSPESAQTIEDLEASGRQIDVLVNNAGFSLLAPAETFAEDELRAHMETMYFGPLRLIRAVLPHMRARRFGVIVNISTGAALEGRESMGAYAGAKAALDGLSKVLAKEVAPFNIRVLTIGMGAFNTNMPNAVRPGGHDAPLPADYRGSAAEQIMQLISGDKMVPSGDKDKAMRAVYELVVGEGRAGAGLEAERYLPLGSDMVTRVKEVRDYLQHSLDVFDVGNSVGIDK</sequence>
<dbReference type="Gene3D" id="3.40.50.720">
    <property type="entry name" value="NAD(P)-binding Rossmann-like Domain"/>
    <property type="match status" value="1"/>
</dbReference>
<dbReference type="RefSeq" id="XP_060281385.1">
    <property type="nucleotide sequence ID" value="XM_060431710.1"/>
</dbReference>
<keyword evidence="1" id="KW-0560">Oxidoreductase</keyword>
<dbReference type="InterPro" id="IPR057326">
    <property type="entry name" value="KR_dom"/>
</dbReference>
<keyword evidence="5" id="KW-1185">Reference proteome</keyword>
<dbReference type="SUPFAM" id="SSF51735">
    <property type="entry name" value="NAD(P)-binding Rossmann-fold domains"/>
    <property type="match status" value="1"/>
</dbReference>